<dbReference type="Proteomes" id="UP001597187">
    <property type="component" value="Unassembled WGS sequence"/>
</dbReference>
<evidence type="ECO:0000313" key="1">
    <source>
        <dbReference type="EMBL" id="MFD1513442.1"/>
    </source>
</evidence>
<dbReference type="AlphaFoldDB" id="A0ABD6AUK1"/>
<sequence>MDERLRSIHRQAIENHPLQEYEYADEYFRDQLNTRDVHPNYGRIKMRGMFRVHSSGPRDYLLVQTNPDLKPGTHTDGVHPSHFKLGDESNDFDIQTLVDHSRTTISNYLYNGGKHNLKSLICAVNEVFEEGKLELDSVIDDETFRDYLCYEKYQSYRKDLSNPPIGEKEGFFGDFAYTNVIKHQAPRNRYRRTPHGIDWFEDELKTISPEIAFSMGDKSMQMFKRLGFEKVAESQFSTRVCGKILSHDGDSNGVKDRGHLQDISVVQLHHLDFRSADYSKIIQECLMKVSKL</sequence>
<protein>
    <submittedName>
        <fullName evidence="1">Uncharacterized protein</fullName>
    </submittedName>
</protein>
<organism evidence="1 2">
    <name type="scientific">Halomarina rubra</name>
    <dbReference type="NCBI Taxonomy" id="2071873"/>
    <lineage>
        <taxon>Archaea</taxon>
        <taxon>Methanobacteriati</taxon>
        <taxon>Methanobacteriota</taxon>
        <taxon>Stenosarchaea group</taxon>
        <taxon>Halobacteria</taxon>
        <taxon>Halobacteriales</taxon>
        <taxon>Natronomonadaceae</taxon>
        <taxon>Halomarina</taxon>
    </lineage>
</organism>
<accession>A0ABD6AUK1</accession>
<dbReference type="EMBL" id="JBHUDC010000003">
    <property type="protein sequence ID" value="MFD1513442.1"/>
    <property type="molecule type" value="Genomic_DNA"/>
</dbReference>
<keyword evidence="2" id="KW-1185">Reference proteome</keyword>
<gene>
    <name evidence="1" type="ORF">ACFSBT_09145</name>
</gene>
<reference evidence="1 2" key="1">
    <citation type="journal article" date="2019" name="Int. J. Syst. Evol. Microbiol.">
        <title>The Global Catalogue of Microorganisms (GCM) 10K type strain sequencing project: providing services to taxonomists for standard genome sequencing and annotation.</title>
        <authorList>
            <consortium name="The Broad Institute Genomics Platform"/>
            <consortium name="The Broad Institute Genome Sequencing Center for Infectious Disease"/>
            <person name="Wu L."/>
            <person name="Ma J."/>
        </authorList>
    </citation>
    <scope>NUCLEOTIDE SEQUENCE [LARGE SCALE GENOMIC DNA]</scope>
    <source>
        <strain evidence="1 2">CGMCC 1.12563</strain>
    </source>
</reference>
<dbReference type="RefSeq" id="WP_250873396.1">
    <property type="nucleotide sequence ID" value="NZ_JALXFV010000003.1"/>
</dbReference>
<evidence type="ECO:0000313" key="2">
    <source>
        <dbReference type="Proteomes" id="UP001597187"/>
    </source>
</evidence>
<name>A0ABD6AUK1_9EURY</name>
<comment type="caution">
    <text evidence="1">The sequence shown here is derived from an EMBL/GenBank/DDBJ whole genome shotgun (WGS) entry which is preliminary data.</text>
</comment>
<proteinExistence type="predicted"/>